<protein>
    <recommendedName>
        <fullName evidence="3">DUF4843 domain-containing protein</fullName>
    </recommendedName>
</protein>
<reference evidence="2" key="1">
    <citation type="submission" date="2015-01" db="EMBL/GenBank/DDBJ databases">
        <title>Flavisolibacter sp./LCS9/ whole genome sequencing.</title>
        <authorList>
            <person name="Kim M.K."/>
            <person name="Srinivasan S."/>
            <person name="Lee J.-J."/>
        </authorList>
    </citation>
    <scope>NUCLEOTIDE SEQUENCE [LARGE SCALE GENOMIC DNA]</scope>
    <source>
        <strain evidence="2">LCS9</strain>
    </source>
</reference>
<reference evidence="1 2" key="2">
    <citation type="journal article" date="2016" name="Int. J. Syst. Evol. Microbiol.">
        <title>Flavisolibacter tropicus sp. nov., isolated from tropical soil.</title>
        <authorList>
            <person name="Lee J.J."/>
            <person name="Kang M.S."/>
            <person name="Kim G.S."/>
            <person name="Lee C.S."/>
            <person name="Lim S."/>
            <person name="Lee J."/>
            <person name="Roh S.H."/>
            <person name="Kang H."/>
            <person name="Ha J.M."/>
            <person name="Bae S."/>
            <person name="Jung H.Y."/>
            <person name="Kim M.K."/>
        </authorList>
    </citation>
    <scope>NUCLEOTIDE SEQUENCE [LARGE SCALE GENOMIC DNA]</scope>
    <source>
        <strain evidence="1 2">LCS9</strain>
    </source>
</reference>
<dbReference type="STRING" id="1492898.SY85_24720"/>
<evidence type="ECO:0000313" key="2">
    <source>
        <dbReference type="Proteomes" id="UP000077177"/>
    </source>
</evidence>
<organism evidence="1 2">
    <name type="scientific">Flavisolibacter tropicus</name>
    <dbReference type="NCBI Taxonomy" id="1492898"/>
    <lineage>
        <taxon>Bacteria</taxon>
        <taxon>Pseudomonadati</taxon>
        <taxon>Bacteroidota</taxon>
        <taxon>Chitinophagia</taxon>
        <taxon>Chitinophagales</taxon>
        <taxon>Chitinophagaceae</taxon>
        <taxon>Flavisolibacter</taxon>
    </lineage>
</organism>
<dbReference type="InterPro" id="IPR032299">
    <property type="entry name" value="DUF4843"/>
</dbReference>
<dbReference type="EMBL" id="CP011390">
    <property type="protein sequence ID" value="ANE53190.1"/>
    <property type="molecule type" value="Genomic_DNA"/>
</dbReference>
<name>A0A172U1K6_9BACT</name>
<gene>
    <name evidence="1" type="ORF">SY85_24720</name>
</gene>
<evidence type="ECO:0008006" key="3">
    <source>
        <dbReference type="Google" id="ProtNLM"/>
    </source>
</evidence>
<accession>A0A172U1K6</accession>
<dbReference type="Proteomes" id="UP000077177">
    <property type="component" value="Chromosome"/>
</dbReference>
<keyword evidence="2" id="KW-1185">Reference proteome</keyword>
<evidence type="ECO:0000313" key="1">
    <source>
        <dbReference type="EMBL" id="ANE53190.1"/>
    </source>
</evidence>
<proteinExistence type="predicted"/>
<dbReference type="Pfam" id="PF16132">
    <property type="entry name" value="DUF4843"/>
    <property type="match status" value="1"/>
</dbReference>
<sequence>MLNKDNFKLHDMKKWTASILVAGILSVFTSCEPDKPLRFETADGIYFNAAADSIIYSFAKYPNRLVDTINIPVSVLGKPATQDREIGVMAVADTEGNAIENTHYKLLPPYKILANSTTALMPVVIYRSADLDNAPAVLKLQLKENDQFQLGISAKSSIKLKVGYLQKPPSWGDPTGFPWAGASTNFGTWTKTKYKLILEALYDPISGTTVTEFAGNRTVGQFPAINTQYLQAVINYIRTKYPGNYTGTGATLTDPDIPNNPVIKVGPANY</sequence>
<dbReference type="PROSITE" id="PS51257">
    <property type="entry name" value="PROKAR_LIPOPROTEIN"/>
    <property type="match status" value="1"/>
</dbReference>
<dbReference type="AlphaFoldDB" id="A0A172U1K6"/>
<dbReference type="KEGG" id="fla:SY85_24720"/>